<sequence>MSDTDIRQALARATDHLEAPPDLLGRVRSGGRRRVVRRRTLLAGGLAAGAAGLAFATRLQRAPAITTATRGDLAGDLALLERVRKAWREMAGPGEARIHWAGSTPAGPVALVAQRIQPAFDALGFVDSDGDELRTTGSTFHVPYGTVPPGAMLAGPGRDVLVVATAGRSIEFSPDYRFDGHGQVRRSFAPLTADADGMAIRRFEAADGVVRIALRQQAEDPSVPLANLHDVVDTSVADNQIPELIERDMPGWKTTGEGWEVLNLPRYADPSGYHAWTGPTQWRLRAVTPDGRRLVVQTLAMDGTARVFWMHGKATETPTPHYLGLLEEGLATETPEGLSILHARLPQRLGVAVAALDCGMRYRARGGAWQSVTGPAELLPDAATELEVTPSRGQRVVMPLP</sequence>
<dbReference type="RefSeq" id="WP_097324033.1">
    <property type="nucleotide sequence ID" value="NZ_OBDY01000016.1"/>
</dbReference>
<gene>
    <name evidence="2" type="ORF">SAMN05421748_11692</name>
</gene>
<dbReference type="InterPro" id="IPR006311">
    <property type="entry name" value="TAT_signal"/>
</dbReference>
<dbReference type="Proteomes" id="UP000219612">
    <property type="component" value="Unassembled WGS sequence"/>
</dbReference>
<dbReference type="EMBL" id="OBDY01000016">
    <property type="protein sequence ID" value="SNY55257.1"/>
    <property type="molecule type" value="Genomic_DNA"/>
</dbReference>
<keyword evidence="1" id="KW-0472">Membrane</keyword>
<dbReference type="OrthoDB" id="3673627at2"/>
<evidence type="ECO:0000313" key="3">
    <source>
        <dbReference type="Proteomes" id="UP000219612"/>
    </source>
</evidence>
<protein>
    <submittedName>
        <fullName evidence="2">Uncharacterized protein</fullName>
    </submittedName>
</protein>
<reference evidence="2 3" key="1">
    <citation type="submission" date="2017-09" db="EMBL/GenBank/DDBJ databases">
        <authorList>
            <person name="Ehlers B."/>
            <person name="Leendertz F.H."/>
        </authorList>
    </citation>
    <scope>NUCLEOTIDE SEQUENCE [LARGE SCALE GENOMIC DNA]</scope>
    <source>
        <strain evidence="2 3">CGMCC 4.6857</strain>
    </source>
</reference>
<feature type="transmembrane region" description="Helical" evidence="1">
    <location>
        <begin position="41"/>
        <end position="59"/>
    </location>
</feature>
<evidence type="ECO:0000313" key="2">
    <source>
        <dbReference type="EMBL" id="SNY55257.1"/>
    </source>
</evidence>
<keyword evidence="3" id="KW-1185">Reference proteome</keyword>
<dbReference type="AlphaFoldDB" id="A0A285J5V6"/>
<accession>A0A285J5V6</accession>
<organism evidence="2 3">
    <name type="scientific">Paractinoplanes atraurantiacus</name>
    <dbReference type="NCBI Taxonomy" id="1036182"/>
    <lineage>
        <taxon>Bacteria</taxon>
        <taxon>Bacillati</taxon>
        <taxon>Actinomycetota</taxon>
        <taxon>Actinomycetes</taxon>
        <taxon>Micromonosporales</taxon>
        <taxon>Micromonosporaceae</taxon>
        <taxon>Paractinoplanes</taxon>
    </lineage>
</organism>
<keyword evidence="1" id="KW-0812">Transmembrane</keyword>
<name>A0A285J5V6_9ACTN</name>
<keyword evidence="1" id="KW-1133">Transmembrane helix</keyword>
<evidence type="ECO:0000256" key="1">
    <source>
        <dbReference type="SAM" id="Phobius"/>
    </source>
</evidence>
<proteinExistence type="predicted"/>
<dbReference type="PROSITE" id="PS51318">
    <property type="entry name" value="TAT"/>
    <property type="match status" value="1"/>
</dbReference>